<dbReference type="GO" id="GO:0044205">
    <property type="term" value="P:'de novo' UMP biosynthetic process"/>
    <property type="evidence" value="ECO:0007669"/>
    <property type="project" value="UniProtKB-UniRule"/>
</dbReference>
<comment type="similarity">
    <text evidence="4 11">Belongs to the dihydroorotate dehydrogenase family. Type 2 subfamily.</text>
</comment>
<organism evidence="13 14">
    <name type="scientific">Sediminicurvatus halobius</name>
    <dbReference type="NCBI Taxonomy" id="2182432"/>
    <lineage>
        <taxon>Bacteria</taxon>
        <taxon>Pseudomonadati</taxon>
        <taxon>Pseudomonadota</taxon>
        <taxon>Gammaproteobacteria</taxon>
        <taxon>Chromatiales</taxon>
        <taxon>Ectothiorhodospiraceae</taxon>
        <taxon>Sediminicurvatus</taxon>
    </lineage>
</organism>
<dbReference type="GO" id="GO:0006207">
    <property type="term" value="P:'de novo' pyrimidine nucleobase biosynthetic process"/>
    <property type="evidence" value="ECO:0007669"/>
    <property type="project" value="UniProtKB-UniRule"/>
</dbReference>
<evidence type="ECO:0000256" key="3">
    <source>
        <dbReference type="ARBA" id="ARBA00005161"/>
    </source>
</evidence>
<dbReference type="CDD" id="cd04738">
    <property type="entry name" value="DHOD_2_like"/>
    <property type="match status" value="1"/>
</dbReference>
<proteinExistence type="inferred from homology"/>
<feature type="binding site" evidence="11">
    <location>
        <begin position="316"/>
        <end position="317"/>
    </location>
    <ligand>
        <name>FMN</name>
        <dbReference type="ChEBI" id="CHEBI:58210"/>
    </ligand>
</feature>
<dbReference type="Pfam" id="PF01180">
    <property type="entry name" value="DHO_dh"/>
    <property type="match status" value="1"/>
</dbReference>
<dbReference type="InterPro" id="IPR050074">
    <property type="entry name" value="DHO_dehydrogenase"/>
</dbReference>
<evidence type="ECO:0000256" key="6">
    <source>
        <dbReference type="ARBA" id="ARBA00022643"/>
    </source>
</evidence>
<dbReference type="SUPFAM" id="SSF51395">
    <property type="entry name" value="FMN-linked oxidoreductases"/>
    <property type="match status" value="1"/>
</dbReference>
<comment type="cofactor">
    <cofactor evidence="11">
        <name>FMN</name>
        <dbReference type="ChEBI" id="CHEBI:58210"/>
    </cofactor>
    <text evidence="11">Binds 1 FMN per subunit.</text>
</comment>
<evidence type="ECO:0000256" key="4">
    <source>
        <dbReference type="ARBA" id="ARBA00005359"/>
    </source>
</evidence>
<gene>
    <name evidence="11" type="primary">pyrD</name>
    <name evidence="13" type="ORF">DEM34_07070</name>
</gene>
<dbReference type="HAMAP" id="MF_00225">
    <property type="entry name" value="DHO_dh_type2"/>
    <property type="match status" value="1"/>
</dbReference>
<keyword evidence="14" id="KW-1185">Reference proteome</keyword>
<sequence>MYPLARSLLFRLDPERAHAVVMGTLDVAAALHLAGLAGRRVHDPVEVMGLRFPNAVGLAAGLDKNGDHLRGLAALGFGFVELGTVTPRPQPGNPRPRMFRLPAEQALINRMGFNNRGVDHLLRRLAAWRPPVPVGINIGKNRDTPLESAVEDYRYCLERVYAAADYVVVNLSSPNTPGLRDLQAGRQLEALLASLKADQAHLAAEHGRYVPLVVKIAPDLDDAPLRALVQALRDHGVDGIAATNTTISREAVPASPVASEAGGLSGAPLRERATAVLRRVRQEAGPRLPLIGVGGILSGEDAAARIAAGADLVQLYTGLIYRGPALVGEAARAVAEERSHRHAGTREPARGALP</sequence>
<dbReference type="PROSITE" id="PS00911">
    <property type="entry name" value="DHODEHASE_1"/>
    <property type="match status" value="1"/>
</dbReference>
<reference evidence="13 14" key="1">
    <citation type="submission" date="2018-05" db="EMBL/GenBank/DDBJ databases">
        <title>Spiribacter halobius sp. nov., a moderately halophilic bacterium isolated from marine solar saltern.</title>
        <authorList>
            <person name="Zheng W.-S."/>
            <person name="Lu D.-C."/>
            <person name="Du Z.-J."/>
        </authorList>
    </citation>
    <scope>NUCLEOTIDE SEQUENCE [LARGE SCALE GENOMIC DNA]</scope>
    <source>
        <strain evidence="13 14">E85</strain>
    </source>
</reference>
<feature type="binding site" evidence="11">
    <location>
        <position position="243"/>
    </location>
    <ligand>
        <name>FMN</name>
        <dbReference type="ChEBI" id="CHEBI:58210"/>
    </ligand>
</feature>
<feature type="binding site" evidence="11">
    <location>
        <position position="137"/>
    </location>
    <ligand>
        <name>FMN</name>
        <dbReference type="ChEBI" id="CHEBI:58210"/>
    </ligand>
</feature>
<evidence type="ECO:0000256" key="9">
    <source>
        <dbReference type="ARBA" id="ARBA00023136"/>
    </source>
</evidence>
<feature type="binding site" evidence="11">
    <location>
        <position position="215"/>
    </location>
    <ligand>
        <name>FMN</name>
        <dbReference type="ChEBI" id="CHEBI:58210"/>
    </ligand>
</feature>
<evidence type="ECO:0000256" key="1">
    <source>
        <dbReference type="ARBA" id="ARBA00003125"/>
    </source>
</evidence>
<comment type="subunit">
    <text evidence="11">Monomer.</text>
</comment>
<feature type="binding site" evidence="11">
    <location>
        <begin position="109"/>
        <end position="113"/>
    </location>
    <ligand>
        <name>substrate</name>
    </ligand>
</feature>
<dbReference type="PANTHER" id="PTHR48109:SF4">
    <property type="entry name" value="DIHYDROOROTATE DEHYDROGENASE (QUINONE), MITOCHONDRIAL"/>
    <property type="match status" value="1"/>
</dbReference>
<comment type="caution">
    <text evidence="13">The sequence shown here is derived from an EMBL/GenBank/DDBJ whole genome shotgun (WGS) entry which is preliminary data.</text>
</comment>
<evidence type="ECO:0000259" key="12">
    <source>
        <dbReference type="Pfam" id="PF01180"/>
    </source>
</evidence>
<evidence type="ECO:0000256" key="2">
    <source>
        <dbReference type="ARBA" id="ARBA00004370"/>
    </source>
</evidence>
<keyword evidence="8 11" id="KW-0560">Oxidoreductase</keyword>
<dbReference type="InterPro" id="IPR005720">
    <property type="entry name" value="Dihydroorotate_DH_cat"/>
</dbReference>
<dbReference type="GO" id="GO:0106430">
    <property type="term" value="F:dihydroorotate dehydrogenase (quinone) activity"/>
    <property type="evidence" value="ECO:0007669"/>
    <property type="project" value="UniProtKB-EC"/>
</dbReference>
<dbReference type="EMBL" id="QFFI01000008">
    <property type="protein sequence ID" value="PWG63949.1"/>
    <property type="molecule type" value="Genomic_DNA"/>
</dbReference>
<dbReference type="InterPro" id="IPR012135">
    <property type="entry name" value="Dihydroorotate_DH_1_2"/>
</dbReference>
<keyword evidence="11" id="KW-1003">Cell membrane</keyword>
<feature type="binding site" evidence="11">
    <location>
        <position position="266"/>
    </location>
    <ligand>
        <name>FMN</name>
        <dbReference type="ChEBI" id="CHEBI:58210"/>
    </ligand>
</feature>
<feature type="binding site" evidence="11">
    <location>
        <position position="170"/>
    </location>
    <ligand>
        <name>substrate</name>
    </ligand>
</feature>
<dbReference type="NCBIfam" id="TIGR01036">
    <property type="entry name" value="pyrD_sub2"/>
    <property type="match status" value="1"/>
</dbReference>
<dbReference type="GO" id="GO:0005886">
    <property type="term" value="C:plasma membrane"/>
    <property type="evidence" value="ECO:0007669"/>
    <property type="project" value="UniProtKB-SubCell"/>
</dbReference>
<dbReference type="NCBIfam" id="NF003644">
    <property type="entry name" value="PRK05286.1-1"/>
    <property type="match status" value="1"/>
</dbReference>
<keyword evidence="9 11" id="KW-0472">Membrane</keyword>
<dbReference type="GO" id="GO:0005737">
    <property type="term" value="C:cytoplasm"/>
    <property type="evidence" value="ECO:0007669"/>
    <property type="project" value="InterPro"/>
</dbReference>
<dbReference type="Gene3D" id="3.20.20.70">
    <property type="entry name" value="Aldolase class I"/>
    <property type="match status" value="1"/>
</dbReference>
<dbReference type="PIRSF" id="PIRSF000164">
    <property type="entry name" value="DHO_oxidase"/>
    <property type="match status" value="1"/>
</dbReference>
<evidence type="ECO:0000313" key="14">
    <source>
        <dbReference type="Proteomes" id="UP000245474"/>
    </source>
</evidence>
<dbReference type="EC" id="1.3.5.2" evidence="11"/>
<accession>A0A2U2N4P4</accession>
<feature type="binding site" evidence="11">
    <location>
        <position position="175"/>
    </location>
    <ligand>
        <name>substrate</name>
    </ligand>
</feature>
<dbReference type="RefSeq" id="WP_109677651.1">
    <property type="nucleotide sequence ID" value="NZ_CP086615.1"/>
</dbReference>
<comment type="catalytic activity">
    <reaction evidence="10 11">
        <text>(S)-dihydroorotate + a quinone = orotate + a quinol</text>
        <dbReference type="Rhea" id="RHEA:30187"/>
        <dbReference type="ChEBI" id="CHEBI:24646"/>
        <dbReference type="ChEBI" id="CHEBI:30839"/>
        <dbReference type="ChEBI" id="CHEBI:30864"/>
        <dbReference type="ChEBI" id="CHEBI:132124"/>
        <dbReference type="EC" id="1.3.5.2"/>
    </reaction>
</comment>
<name>A0A2U2N4P4_9GAMM</name>
<evidence type="ECO:0000256" key="7">
    <source>
        <dbReference type="ARBA" id="ARBA00022975"/>
    </source>
</evidence>
<evidence type="ECO:0000256" key="8">
    <source>
        <dbReference type="ARBA" id="ARBA00023002"/>
    </source>
</evidence>
<feature type="binding site" evidence="11">
    <location>
        <begin position="60"/>
        <end position="64"/>
    </location>
    <ligand>
        <name>FMN</name>
        <dbReference type="ChEBI" id="CHEBI:58210"/>
    </ligand>
</feature>
<dbReference type="NCBIfam" id="NF003645">
    <property type="entry name" value="PRK05286.1-2"/>
    <property type="match status" value="1"/>
</dbReference>
<keyword evidence="6 11" id="KW-0288">FMN</keyword>
<evidence type="ECO:0000313" key="13">
    <source>
        <dbReference type="EMBL" id="PWG63949.1"/>
    </source>
</evidence>
<feature type="binding site" evidence="11">
    <location>
        <position position="64"/>
    </location>
    <ligand>
        <name>substrate</name>
    </ligand>
</feature>
<evidence type="ECO:0000256" key="11">
    <source>
        <dbReference type="HAMAP-Rule" id="MF_00225"/>
    </source>
</evidence>
<dbReference type="PROSITE" id="PS00912">
    <property type="entry name" value="DHODEHASE_2"/>
    <property type="match status" value="1"/>
</dbReference>
<comment type="pathway">
    <text evidence="3 11">Pyrimidine metabolism; UMP biosynthesis via de novo pathway; orotate from (S)-dihydroorotate (quinone route): step 1/1.</text>
</comment>
<dbReference type="NCBIfam" id="NF003652">
    <property type="entry name" value="PRK05286.2-5"/>
    <property type="match status" value="1"/>
</dbReference>
<feature type="binding site" evidence="11">
    <location>
        <position position="170"/>
    </location>
    <ligand>
        <name>FMN</name>
        <dbReference type="ChEBI" id="CHEBI:58210"/>
    </ligand>
</feature>
<dbReference type="NCBIfam" id="NF003646">
    <property type="entry name" value="PRK05286.1-4"/>
    <property type="match status" value="1"/>
</dbReference>
<protein>
    <recommendedName>
        <fullName evidence="11">Dihydroorotate dehydrogenase (quinone)</fullName>
        <ecNumber evidence="11">1.3.5.2</ecNumber>
    </recommendedName>
    <alternativeName>
        <fullName evidence="11">DHOdehase</fullName>
        <shortName evidence="11">DHOD</shortName>
        <shortName evidence="11">DHODase</shortName>
    </alternativeName>
    <alternativeName>
        <fullName evidence="11">Dihydroorotate oxidase</fullName>
    </alternativeName>
</protein>
<dbReference type="InterPro" id="IPR005719">
    <property type="entry name" value="Dihydroorotate_DH_2"/>
</dbReference>
<dbReference type="InterPro" id="IPR001295">
    <property type="entry name" value="Dihydroorotate_DH_CS"/>
</dbReference>
<feature type="binding site" evidence="11">
    <location>
        <position position="84"/>
    </location>
    <ligand>
        <name>FMN</name>
        <dbReference type="ChEBI" id="CHEBI:58210"/>
    </ligand>
</feature>
<dbReference type="UniPathway" id="UPA00070">
    <property type="reaction ID" value="UER00946"/>
</dbReference>
<feature type="binding site" evidence="11">
    <location>
        <position position="295"/>
    </location>
    <ligand>
        <name>FMN</name>
        <dbReference type="ChEBI" id="CHEBI:58210"/>
    </ligand>
</feature>
<feature type="domain" description="Dihydroorotate dehydrogenase catalytic" evidence="12">
    <location>
        <begin position="45"/>
        <end position="330"/>
    </location>
</feature>
<keyword evidence="5 11" id="KW-0285">Flavoprotein</keyword>
<evidence type="ECO:0000256" key="10">
    <source>
        <dbReference type="ARBA" id="ARBA00048639"/>
    </source>
</evidence>
<comment type="function">
    <text evidence="1 11">Catalyzes the conversion of dihydroorotate to orotate with quinone as electron acceptor.</text>
</comment>
<comment type="subcellular location">
    <subcellularLocation>
        <location evidence="11">Cell membrane</location>
        <topology evidence="11">Peripheral membrane protein</topology>
    </subcellularLocation>
    <subcellularLocation>
        <location evidence="2">Membrane</location>
    </subcellularLocation>
</comment>
<evidence type="ECO:0000256" key="5">
    <source>
        <dbReference type="ARBA" id="ARBA00022630"/>
    </source>
</evidence>
<dbReference type="AlphaFoldDB" id="A0A2U2N4P4"/>
<keyword evidence="7 11" id="KW-0665">Pyrimidine biosynthesis</keyword>
<dbReference type="InterPro" id="IPR013785">
    <property type="entry name" value="Aldolase_TIM"/>
</dbReference>
<dbReference type="PANTHER" id="PTHR48109">
    <property type="entry name" value="DIHYDROOROTATE DEHYDROGENASE (QUINONE), MITOCHONDRIAL-RELATED"/>
    <property type="match status" value="1"/>
</dbReference>
<dbReference type="Proteomes" id="UP000245474">
    <property type="component" value="Unassembled WGS sequence"/>
</dbReference>
<feature type="active site" description="Nucleophile" evidence="11">
    <location>
        <position position="173"/>
    </location>
</feature>
<dbReference type="OrthoDB" id="9802377at2"/>
<feature type="binding site" evidence="11">
    <location>
        <begin position="244"/>
        <end position="245"/>
    </location>
    <ligand>
        <name>substrate</name>
    </ligand>
</feature>